<name>A0AAI8YCH6_9PEZI</name>
<reference evidence="7" key="1">
    <citation type="submission" date="2023-10" db="EMBL/GenBank/DDBJ databases">
        <authorList>
            <person name="Hackl T."/>
        </authorList>
    </citation>
    <scope>NUCLEOTIDE SEQUENCE</scope>
</reference>
<dbReference type="Pfam" id="PF14748">
    <property type="entry name" value="P5CR_dimer"/>
    <property type="match status" value="1"/>
</dbReference>
<evidence type="ECO:0000313" key="7">
    <source>
        <dbReference type="EMBL" id="CAJ2499771.1"/>
    </source>
</evidence>
<dbReference type="GO" id="GO:0004735">
    <property type="term" value="F:pyrroline-5-carboxylate reductase activity"/>
    <property type="evidence" value="ECO:0007669"/>
    <property type="project" value="InterPro"/>
</dbReference>
<comment type="caution">
    <text evidence="7">The sequence shown here is derived from an EMBL/GenBank/DDBJ whole genome shotgun (WGS) entry which is preliminary data.</text>
</comment>
<keyword evidence="8" id="KW-1185">Reference proteome</keyword>
<dbReference type="Proteomes" id="UP001295740">
    <property type="component" value="Unassembled WGS sequence"/>
</dbReference>
<keyword evidence="2 4" id="KW-0521">NADP</keyword>
<keyword evidence="3" id="KW-0560">Oxidoreductase</keyword>
<dbReference type="PANTHER" id="PTHR11645:SF0">
    <property type="entry name" value="PYRROLINE-5-CARBOXYLATE REDUCTASE 3"/>
    <property type="match status" value="1"/>
</dbReference>
<evidence type="ECO:0000259" key="6">
    <source>
        <dbReference type="Pfam" id="PF14748"/>
    </source>
</evidence>
<dbReference type="SUPFAM" id="SSF48179">
    <property type="entry name" value="6-phosphogluconate dehydrogenase C-terminal domain-like"/>
    <property type="match status" value="1"/>
</dbReference>
<organism evidence="7 8">
    <name type="scientific">Anthostomella pinea</name>
    <dbReference type="NCBI Taxonomy" id="933095"/>
    <lineage>
        <taxon>Eukaryota</taxon>
        <taxon>Fungi</taxon>
        <taxon>Dikarya</taxon>
        <taxon>Ascomycota</taxon>
        <taxon>Pezizomycotina</taxon>
        <taxon>Sordariomycetes</taxon>
        <taxon>Xylariomycetidae</taxon>
        <taxon>Xylariales</taxon>
        <taxon>Xylariaceae</taxon>
        <taxon>Anthostomella</taxon>
    </lineage>
</organism>
<dbReference type="Gene3D" id="3.40.50.720">
    <property type="entry name" value="NAD(P)-binding Rossmann-like Domain"/>
    <property type="match status" value="1"/>
</dbReference>
<dbReference type="InterPro" id="IPR029036">
    <property type="entry name" value="P5CR_dimer"/>
</dbReference>
<dbReference type="SUPFAM" id="SSF51735">
    <property type="entry name" value="NAD(P)-binding Rossmann-fold domains"/>
    <property type="match status" value="1"/>
</dbReference>
<dbReference type="GO" id="GO:0055129">
    <property type="term" value="P:L-proline biosynthetic process"/>
    <property type="evidence" value="ECO:0007669"/>
    <property type="project" value="TreeGrafter"/>
</dbReference>
<dbReference type="Pfam" id="PF03807">
    <property type="entry name" value="F420_oxidored"/>
    <property type="match status" value="1"/>
</dbReference>
<sequence>MESPSSVPARLTFIGGGRLAQAIIDGIYASDVAWSAECPISITGRRPEHVEVLKKKYPKNLVTNNNTDPAIWEQDTITNPSGGHVLFICTLPIDVPHICRELTPVLEKLDENALPTVVTLCPGIFVSQLQGWLPKGTPIVRSMPNLPVTCREGATGLYASSDGASRVDLVVKVFRQVSPASCVLPKEELLDVVAAIAGSAPAHFYYMLESMISAAESFGLPSDTARTLVVQSCLGSGMQARGIDKSIAALREEVCVPGGSTAKAIAHLASKEVPSIVREAIGKSLQANKEMSNVDMN</sequence>
<feature type="domain" description="Pyrroline-5-carboxylate reductase dimerisation" evidence="6">
    <location>
        <begin position="187"/>
        <end position="291"/>
    </location>
</feature>
<dbReference type="AlphaFoldDB" id="A0AAI8YCH6"/>
<accession>A0AAI8YCH6</accession>
<feature type="domain" description="Pyrroline-5-carboxylate reductase catalytic N-terminal" evidence="5">
    <location>
        <begin position="11"/>
        <end position="68"/>
    </location>
</feature>
<dbReference type="PIRSF" id="PIRSF000193">
    <property type="entry name" value="Pyrrol-5-carb_rd"/>
    <property type="match status" value="1"/>
</dbReference>
<dbReference type="EMBL" id="CAUWAG010000003">
    <property type="protein sequence ID" value="CAJ2499771.1"/>
    <property type="molecule type" value="Genomic_DNA"/>
</dbReference>
<dbReference type="InterPro" id="IPR028939">
    <property type="entry name" value="P5C_Rdtase_cat_N"/>
</dbReference>
<evidence type="ECO:0000259" key="5">
    <source>
        <dbReference type="Pfam" id="PF03807"/>
    </source>
</evidence>
<evidence type="ECO:0000256" key="3">
    <source>
        <dbReference type="ARBA" id="ARBA00023002"/>
    </source>
</evidence>
<dbReference type="InterPro" id="IPR036291">
    <property type="entry name" value="NAD(P)-bd_dom_sf"/>
</dbReference>
<dbReference type="PANTHER" id="PTHR11645">
    <property type="entry name" value="PYRROLINE-5-CARBOXYLATE REDUCTASE"/>
    <property type="match status" value="1"/>
</dbReference>
<gene>
    <name evidence="7" type="ORF">KHLLAP_LOCUS239</name>
</gene>
<proteinExistence type="inferred from homology"/>
<evidence type="ECO:0000256" key="2">
    <source>
        <dbReference type="ARBA" id="ARBA00022857"/>
    </source>
</evidence>
<dbReference type="InterPro" id="IPR008927">
    <property type="entry name" value="6-PGluconate_DH-like_C_sf"/>
</dbReference>
<dbReference type="Gene3D" id="1.10.3730.10">
    <property type="entry name" value="ProC C-terminal domain-like"/>
    <property type="match status" value="1"/>
</dbReference>
<dbReference type="InterPro" id="IPR000304">
    <property type="entry name" value="Pyrroline-COOH_reductase"/>
</dbReference>
<comment type="similarity">
    <text evidence="1">Belongs to the pyrroline-5-carboxylate reductase family.</text>
</comment>
<feature type="binding site" evidence="4">
    <location>
        <begin position="14"/>
        <end position="19"/>
    </location>
    <ligand>
        <name>NADP(+)</name>
        <dbReference type="ChEBI" id="CHEBI:58349"/>
    </ligand>
</feature>
<evidence type="ECO:0000256" key="1">
    <source>
        <dbReference type="ARBA" id="ARBA00005525"/>
    </source>
</evidence>
<protein>
    <submittedName>
        <fullName evidence="7">Uu.00g026240.m01.CDS01</fullName>
    </submittedName>
</protein>
<evidence type="ECO:0000256" key="4">
    <source>
        <dbReference type="PIRSR" id="PIRSR000193-1"/>
    </source>
</evidence>
<evidence type="ECO:0000313" key="8">
    <source>
        <dbReference type="Proteomes" id="UP001295740"/>
    </source>
</evidence>
<dbReference type="HAMAP" id="MF_01925">
    <property type="entry name" value="P5C_reductase"/>
    <property type="match status" value="1"/>
</dbReference>